<feature type="transmembrane region" description="Helical" evidence="1">
    <location>
        <begin position="103"/>
        <end position="126"/>
    </location>
</feature>
<keyword evidence="2" id="KW-0378">Hydrolase</keyword>
<evidence type="ECO:0000313" key="3">
    <source>
        <dbReference type="Proteomes" id="UP000675163"/>
    </source>
</evidence>
<keyword evidence="2" id="KW-0645">Protease</keyword>
<feature type="transmembrane region" description="Helical" evidence="1">
    <location>
        <begin position="16"/>
        <end position="39"/>
    </location>
</feature>
<keyword evidence="1" id="KW-0472">Membrane</keyword>
<name>A0A940PL20_9MICO</name>
<dbReference type="Proteomes" id="UP000675163">
    <property type="component" value="Unassembled WGS sequence"/>
</dbReference>
<dbReference type="GO" id="GO:0006508">
    <property type="term" value="P:proteolysis"/>
    <property type="evidence" value="ECO:0007669"/>
    <property type="project" value="UniProtKB-KW"/>
</dbReference>
<dbReference type="AlphaFoldDB" id="A0A940PL20"/>
<sequence>MLAIDSITDQAELNTLFALNGTSGIFALIVYVIVAIGLWKVFTKAGYPGILAIIPIVNMFVLVKVAGYSAWMTLLYIIPLVNIVFAIFVAIRTGERFGKGGLFSIVLLWLFPMIGYLILGFGSATYRPRTR</sequence>
<evidence type="ECO:0000313" key="2">
    <source>
        <dbReference type="EMBL" id="MBP1325105.1"/>
    </source>
</evidence>
<keyword evidence="3" id="KW-1185">Reference proteome</keyword>
<accession>A0A940PL20</accession>
<dbReference type="GO" id="GO:0008233">
    <property type="term" value="F:peptidase activity"/>
    <property type="evidence" value="ECO:0007669"/>
    <property type="project" value="UniProtKB-KW"/>
</dbReference>
<protein>
    <submittedName>
        <fullName evidence="2">Membrane-bound ClpP family serine protease</fullName>
    </submittedName>
</protein>
<comment type="caution">
    <text evidence="2">The sequence shown here is derived from an EMBL/GenBank/DDBJ whole genome shotgun (WGS) entry which is preliminary data.</text>
</comment>
<dbReference type="RefSeq" id="WP_209704182.1">
    <property type="nucleotide sequence ID" value="NZ_JAFIDA010000001.1"/>
</dbReference>
<keyword evidence="1" id="KW-1133">Transmembrane helix</keyword>
<dbReference type="InterPro" id="IPR043739">
    <property type="entry name" value="DUF5684"/>
</dbReference>
<evidence type="ECO:0000256" key="1">
    <source>
        <dbReference type="SAM" id="Phobius"/>
    </source>
</evidence>
<dbReference type="Pfam" id="PF18936">
    <property type="entry name" value="DUF5684"/>
    <property type="match status" value="1"/>
</dbReference>
<reference evidence="2" key="1">
    <citation type="submission" date="2021-02" db="EMBL/GenBank/DDBJ databases">
        <title>Sequencing the genomes of 1000 actinobacteria strains.</title>
        <authorList>
            <person name="Klenk H.-P."/>
        </authorList>
    </citation>
    <scope>NUCLEOTIDE SEQUENCE</scope>
    <source>
        <strain evidence="2">DSM 22850</strain>
    </source>
</reference>
<gene>
    <name evidence="2" type="ORF">JOF28_000337</name>
</gene>
<keyword evidence="1" id="KW-0812">Transmembrane</keyword>
<organism evidence="2 3">
    <name type="scientific">Leucobacter exalbidus</name>
    <dbReference type="NCBI Taxonomy" id="662960"/>
    <lineage>
        <taxon>Bacteria</taxon>
        <taxon>Bacillati</taxon>
        <taxon>Actinomycetota</taxon>
        <taxon>Actinomycetes</taxon>
        <taxon>Micrococcales</taxon>
        <taxon>Microbacteriaceae</taxon>
        <taxon>Leucobacter</taxon>
    </lineage>
</organism>
<proteinExistence type="predicted"/>
<feature type="transmembrane region" description="Helical" evidence="1">
    <location>
        <begin position="45"/>
        <end position="63"/>
    </location>
</feature>
<feature type="transmembrane region" description="Helical" evidence="1">
    <location>
        <begin position="70"/>
        <end position="91"/>
    </location>
</feature>
<dbReference type="EMBL" id="JAFIDA010000001">
    <property type="protein sequence ID" value="MBP1325105.1"/>
    <property type="molecule type" value="Genomic_DNA"/>
</dbReference>